<dbReference type="GeneID" id="108739107"/>
<dbReference type="GO" id="GO:0008270">
    <property type="term" value="F:zinc ion binding"/>
    <property type="evidence" value="ECO:0007669"/>
    <property type="project" value="InterPro"/>
</dbReference>
<dbReference type="InParanoid" id="A0A1W4WWT0"/>
<dbReference type="Pfam" id="PF00194">
    <property type="entry name" value="Carb_anhydrase"/>
    <property type="match status" value="1"/>
</dbReference>
<feature type="region of interest" description="Disordered" evidence="2">
    <location>
        <begin position="1"/>
        <end position="25"/>
    </location>
</feature>
<dbReference type="AlphaFoldDB" id="A0A1W4WWT0"/>
<reference evidence="5" key="1">
    <citation type="submission" date="2025-08" db="UniProtKB">
        <authorList>
            <consortium name="RefSeq"/>
        </authorList>
    </citation>
    <scope>IDENTIFICATION</scope>
    <source>
        <tissue evidence="5">Entire body</tissue>
    </source>
</reference>
<sequence>MADDVSEEETNVVQIQEPEEKDAGVTDERVKFVQTVALAEGELDSPININLTYTVPIDLPPLYFAHYEVLTKKVKLKNNGRTMVLNCTWQPKQPVPYLVGGPFTDRYEFSQLHFHWGNTCMEGSEHTVDGVQLPLEMHVVHFKTEYLTHEKAVKQPDGIAIVVYLFQLVLFQLHAEINPAIQTLLDSIETIEHADTHVRLENFPLTFIVEPFNVDYFLYFGAIHTSVLDHNVIWLISRHVMNVTDDQIEHFRYLYDVFDEPMLRNFRPIPIDVAERSVFHVCPSTVLISTLLQHLPPEDTYIKPKLCKHSEEEEEEEEEEDGEETTEQSICYCP</sequence>
<feature type="region of interest" description="Disordered" evidence="2">
    <location>
        <begin position="308"/>
        <end position="334"/>
    </location>
</feature>
<dbReference type="OrthoDB" id="429145at2759"/>
<dbReference type="PROSITE" id="PS51144">
    <property type="entry name" value="ALPHA_CA_2"/>
    <property type="match status" value="1"/>
</dbReference>
<evidence type="ECO:0000313" key="5">
    <source>
        <dbReference type="RefSeq" id="XP_018328336.1"/>
    </source>
</evidence>
<accession>A0A1W4WWT0</accession>
<dbReference type="PANTHER" id="PTHR18952">
    <property type="entry name" value="CARBONIC ANHYDRASE"/>
    <property type="match status" value="1"/>
</dbReference>
<dbReference type="SMART" id="SM01057">
    <property type="entry name" value="Carb_anhydrase"/>
    <property type="match status" value="1"/>
</dbReference>
<dbReference type="CDD" id="cd00326">
    <property type="entry name" value="alpha_CA"/>
    <property type="match status" value="1"/>
</dbReference>
<dbReference type="InterPro" id="IPR036398">
    <property type="entry name" value="CA_dom_sf"/>
</dbReference>
<feature type="domain" description="Alpha-carbonic anhydrase" evidence="3">
    <location>
        <begin position="19"/>
        <end position="282"/>
    </location>
</feature>
<feature type="compositionally biased region" description="Acidic residues" evidence="2">
    <location>
        <begin position="312"/>
        <end position="326"/>
    </location>
</feature>
<dbReference type="Proteomes" id="UP000192223">
    <property type="component" value="Unplaced"/>
</dbReference>
<evidence type="ECO:0000256" key="2">
    <source>
        <dbReference type="SAM" id="MobiDB-lite"/>
    </source>
</evidence>
<gene>
    <name evidence="5" type="primary">LOC108739107</name>
</gene>
<comment type="similarity">
    <text evidence="1">Belongs to the alpha-carbonic anhydrase family.</text>
</comment>
<dbReference type="InterPro" id="IPR001148">
    <property type="entry name" value="CA_dom"/>
</dbReference>
<feature type="compositionally biased region" description="Acidic residues" evidence="2">
    <location>
        <begin position="1"/>
        <end position="10"/>
    </location>
</feature>
<organism evidence="4 5">
    <name type="scientific">Agrilus planipennis</name>
    <name type="common">Emerald ash borer</name>
    <name type="synonym">Agrilus marcopoli</name>
    <dbReference type="NCBI Taxonomy" id="224129"/>
    <lineage>
        <taxon>Eukaryota</taxon>
        <taxon>Metazoa</taxon>
        <taxon>Ecdysozoa</taxon>
        <taxon>Arthropoda</taxon>
        <taxon>Hexapoda</taxon>
        <taxon>Insecta</taxon>
        <taxon>Pterygota</taxon>
        <taxon>Neoptera</taxon>
        <taxon>Endopterygota</taxon>
        <taxon>Coleoptera</taxon>
        <taxon>Polyphaga</taxon>
        <taxon>Elateriformia</taxon>
        <taxon>Buprestoidea</taxon>
        <taxon>Buprestidae</taxon>
        <taxon>Agrilinae</taxon>
        <taxon>Agrilus</taxon>
    </lineage>
</organism>
<evidence type="ECO:0000313" key="4">
    <source>
        <dbReference type="Proteomes" id="UP000192223"/>
    </source>
</evidence>
<name>A0A1W4WWT0_AGRPL</name>
<keyword evidence="4" id="KW-1185">Reference proteome</keyword>
<dbReference type="InterPro" id="IPR023561">
    <property type="entry name" value="Carbonic_anhydrase_a-class"/>
</dbReference>
<dbReference type="GO" id="GO:0004089">
    <property type="term" value="F:carbonate dehydratase activity"/>
    <property type="evidence" value="ECO:0007669"/>
    <property type="project" value="InterPro"/>
</dbReference>
<protein>
    <submittedName>
        <fullName evidence="5">Carbonic anhydrase 2-like isoform X1</fullName>
    </submittedName>
</protein>
<dbReference type="RefSeq" id="XP_018328336.1">
    <property type="nucleotide sequence ID" value="XM_018472834.2"/>
</dbReference>
<evidence type="ECO:0000259" key="3">
    <source>
        <dbReference type="PROSITE" id="PS51144"/>
    </source>
</evidence>
<dbReference type="GO" id="GO:0005737">
    <property type="term" value="C:cytoplasm"/>
    <property type="evidence" value="ECO:0007669"/>
    <property type="project" value="TreeGrafter"/>
</dbReference>
<dbReference type="SUPFAM" id="SSF51069">
    <property type="entry name" value="Carbonic anhydrase"/>
    <property type="match status" value="1"/>
</dbReference>
<dbReference type="KEGG" id="apln:108739107"/>
<proteinExistence type="inferred from homology"/>
<dbReference type="STRING" id="224129.A0A1W4WWT0"/>
<dbReference type="Gene3D" id="3.10.200.10">
    <property type="entry name" value="Alpha carbonic anhydrase"/>
    <property type="match status" value="1"/>
</dbReference>
<dbReference type="PANTHER" id="PTHR18952:SF233">
    <property type="entry name" value="CARBONIC ANHYDRASE 14"/>
    <property type="match status" value="1"/>
</dbReference>
<evidence type="ECO:0000256" key="1">
    <source>
        <dbReference type="ARBA" id="ARBA00010718"/>
    </source>
</evidence>